<evidence type="ECO:0000256" key="2">
    <source>
        <dbReference type="ARBA" id="ARBA00004651"/>
    </source>
</evidence>
<comment type="subcellular location">
    <subcellularLocation>
        <location evidence="2">Cell membrane</location>
        <topology evidence="2">Multi-pass membrane protein</topology>
    </subcellularLocation>
</comment>
<keyword evidence="4" id="KW-1003">Cell membrane</keyword>
<dbReference type="GO" id="GO:0000155">
    <property type="term" value="F:phosphorelay sensor kinase activity"/>
    <property type="evidence" value="ECO:0007669"/>
    <property type="project" value="InterPro"/>
</dbReference>
<name>A0A6I6JJ23_9BACT</name>
<dbReference type="KEGG" id="mcos:GM418_03590"/>
<dbReference type="PROSITE" id="PS50109">
    <property type="entry name" value="HIS_KIN"/>
    <property type="match status" value="1"/>
</dbReference>
<organism evidence="16 17">
    <name type="scientific">Maribellus comscasis</name>
    <dbReference type="NCBI Taxonomy" id="2681766"/>
    <lineage>
        <taxon>Bacteria</taxon>
        <taxon>Pseudomonadati</taxon>
        <taxon>Bacteroidota</taxon>
        <taxon>Bacteroidia</taxon>
        <taxon>Marinilabiliales</taxon>
        <taxon>Prolixibacteraceae</taxon>
        <taxon>Maribellus</taxon>
    </lineage>
</organism>
<dbReference type="EMBL" id="CP046401">
    <property type="protein sequence ID" value="QGY42766.1"/>
    <property type="molecule type" value="Genomic_DNA"/>
</dbReference>
<keyword evidence="6" id="KW-0808">Transferase</keyword>
<keyword evidence="9" id="KW-0418">Kinase</keyword>
<dbReference type="SMART" id="SM00387">
    <property type="entry name" value="HATPase_c"/>
    <property type="match status" value="1"/>
</dbReference>
<dbReference type="Pfam" id="PF02518">
    <property type="entry name" value="HATPase_c"/>
    <property type="match status" value="1"/>
</dbReference>
<dbReference type="Proteomes" id="UP000428260">
    <property type="component" value="Chromosome"/>
</dbReference>
<reference evidence="16 17" key="1">
    <citation type="submission" date="2019-11" db="EMBL/GenBank/DDBJ databases">
        <authorList>
            <person name="Zheng R.K."/>
            <person name="Sun C.M."/>
        </authorList>
    </citation>
    <scope>NUCLEOTIDE SEQUENCE [LARGE SCALE GENOMIC DNA]</scope>
    <source>
        <strain evidence="16 17">WC007</strain>
    </source>
</reference>
<evidence type="ECO:0000256" key="6">
    <source>
        <dbReference type="ARBA" id="ARBA00022679"/>
    </source>
</evidence>
<evidence type="ECO:0000256" key="12">
    <source>
        <dbReference type="ARBA" id="ARBA00023012"/>
    </source>
</evidence>
<keyword evidence="10" id="KW-0067">ATP-binding</keyword>
<dbReference type="InterPro" id="IPR036097">
    <property type="entry name" value="HisK_dim/P_sf"/>
</dbReference>
<keyword evidence="5" id="KW-0597">Phosphoprotein</keyword>
<dbReference type="InterPro" id="IPR005467">
    <property type="entry name" value="His_kinase_dom"/>
</dbReference>
<dbReference type="InterPro" id="IPR036890">
    <property type="entry name" value="HATPase_C_sf"/>
</dbReference>
<evidence type="ECO:0000256" key="8">
    <source>
        <dbReference type="ARBA" id="ARBA00022741"/>
    </source>
</evidence>
<dbReference type="GO" id="GO:0005886">
    <property type="term" value="C:plasma membrane"/>
    <property type="evidence" value="ECO:0007669"/>
    <property type="project" value="UniProtKB-SubCell"/>
</dbReference>
<dbReference type="SMART" id="SM00388">
    <property type="entry name" value="HisKA"/>
    <property type="match status" value="1"/>
</dbReference>
<dbReference type="InterPro" id="IPR050398">
    <property type="entry name" value="HssS/ArlS-like"/>
</dbReference>
<dbReference type="AlphaFoldDB" id="A0A6I6JJ23"/>
<keyword evidence="11 14" id="KW-1133">Transmembrane helix</keyword>
<evidence type="ECO:0000256" key="7">
    <source>
        <dbReference type="ARBA" id="ARBA00022692"/>
    </source>
</evidence>
<dbReference type="PANTHER" id="PTHR45528:SF1">
    <property type="entry name" value="SENSOR HISTIDINE KINASE CPXA"/>
    <property type="match status" value="1"/>
</dbReference>
<protein>
    <recommendedName>
        <fullName evidence="3">histidine kinase</fullName>
        <ecNumber evidence="3">2.7.13.3</ecNumber>
    </recommendedName>
</protein>
<evidence type="ECO:0000256" key="9">
    <source>
        <dbReference type="ARBA" id="ARBA00022777"/>
    </source>
</evidence>
<evidence type="ECO:0000256" key="13">
    <source>
        <dbReference type="ARBA" id="ARBA00023136"/>
    </source>
</evidence>
<comment type="catalytic activity">
    <reaction evidence="1">
        <text>ATP + protein L-histidine = ADP + protein N-phospho-L-histidine.</text>
        <dbReference type="EC" id="2.7.13.3"/>
    </reaction>
</comment>
<dbReference type="Gene3D" id="3.30.565.10">
    <property type="entry name" value="Histidine kinase-like ATPase, C-terminal domain"/>
    <property type="match status" value="1"/>
</dbReference>
<proteinExistence type="predicted"/>
<dbReference type="InterPro" id="IPR003594">
    <property type="entry name" value="HATPase_dom"/>
</dbReference>
<keyword evidence="13 14" id="KW-0472">Membrane</keyword>
<evidence type="ECO:0000256" key="3">
    <source>
        <dbReference type="ARBA" id="ARBA00012438"/>
    </source>
</evidence>
<sequence length="412" mass="47058">MRLIKQTYIYTSVSLIPVLVIGSLFAFFIIEYISYEETDEFLTYEMERLVRYHKENNDLPDFHKVADIIPDLKLEQPVFKDTLLLESGDNEMVPHRELRFSINHNGRDFTIVIRHLLLGRDDIAQGTIFIITGLIFLIGVFLMLTLNIVAGRIWHPFYKTLIKITHYKIGSPPPNFEQTTIDEFSQLNSTLHSFLKKITDDFQHNKEFNENASHELQTHLAVIKANAGKLLGEDKEAAHLEELNKIYSAATKLSQIQKSLLLLSKINNREFNNNEKINFTNIFEGSLETFEEVAALREIKIAKETDACSIFMDAGLAEILVNNLIKNAVKHNIQNGFISVKLTSKNLTVENSGPLFSGNPEVLLQRFSKGKNGNTGIGLAIVKEICEVYKFKISYAISETNHHKIEIIFEQK</sequence>
<dbReference type="SUPFAM" id="SSF55874">
    <property type="entry name" value="ATPase domain of HSP90 chaperone/DNA topoisomerase II/histidine kinase"/>
    <property type="match status" value="1"/>
</dbReference>
<dbReference type="RefSeq" id="WP_158863229.1">
    <property type="nucleotide sequence ID" value="NZ_CP046401.1"/>
</dbReference>
<feature type="transmembrane region" description="Helical" evidence="14">
    <location>
        <begin position="7"/>
        <end position="30"/>
    </location>
</feature>
<feature type="transmembrane region" description="Helical" evidence="14">
    <location>
        <begin position="128"/>
        <end position="150"/>
    </location>
</feature>
<keyword evidence="12" id="KW-0902">Two-component regulatory system</keyword>
<evidence type="ECO:0000256" key="1">
    <source>
        <dbReference type="ARBA" id="ARBA00000085"/>
    </source>
</evidence>
<evidence type="ECO:0000256" key="14">
    <source>
        <dbReference type="SAM" id="Phobius"/>
    </source>
</evidence>
<evidence type="ECO:0000313" key="17">
    <source>
        <dbReference type="Proteomes" id="UP000428260"/>
    </source>
</evidence>
<evidence type="ECO:0000256" key="11">
    <source>
        <dbReference type="ARBA" id="ARBA00022989"/>
    </source>
</evidence>
<keyword evidence="7 14" id="KW-0812">Transmembrane</keyword>
<dbReference type="EC" id="2.7.13.3" evidence="3"/>
<keyword evidence="8" id="KW-0547">Nucleotide-binding</keyword>
<accession>A0A6I6JJ23</accession>
<dbReference type="InterPro" id="IPR003661">
    <property type="entry name" value="HisK_dim/P_dom"/>
</dbReference>
<dbReference type="PANTHER" id="PTHR45528">
    <property type="entry name" value="SENSOR HISTIDINE KINASE CPXA"/>
    <property type="match status" value="1"/>
</dbReference>
<evidence type="ECO:0000256" key="5">
    <source>
        <dbReference type="ARBA" id="ARBA00022553"/>
    </source>
</evidence>
<evidence type="ECO:0000256" key="10">
    <source>
        <dbReference type="ARBA" id="ARBA00022840"/>
    </source>
</evidence>
<dbReference type="Gene3D" id="1.10.287.130">
    <property type="match status" value="1"/>
</dbReference>
<gene>
    <name evidence="16" type="ORF">GM418_03590</name>
</gene>
<keyword evidence="17" id="KW-1185">Reference proteome</keyword>
<evidence type="ECO:0000256" key="4">
    <source>
        <dbReference type="ARBA" id="ARBA00022475"/>
    </source>
</evidence>
<evidence type="ECO:0000313" key="16">
    <source>
        <dbReference type="EMBL" id="QGY42766.1"/>
    </source>
</evidence>
<dbReference type="GO" id="GO:0005524">
    <property type="term" value="F:ATP binding"/>
    <property type="evidence" value="ECO:0007669"/>
    <property type="project" value="UniProtKB-KW"/>
</dbReference>
<evidence type="ECO:0000259" key="15">
    <source>
        <dbReference type="PROSITE" id="PS50109"/>
    </source>
</evidence>
<feature type="domain" description="Histidine kinase" evidence="15">
    <location>
        <begin position="211"/>
        <end position="412"/>
    </location>
</feature>
<dbReference type="SUPFAM" id="SSF47384">
    <property type="entry name" value="Homodimeric domain of signal transducing histidine kinase"/>
    <property type="match status" value="1"/>
</dbReference>